<dbReference type="Gene3D" id="2.20.100.10">
    <property type="entry name" value="Thrombospondin type-1 (TSP1) repeat"/>
    <property type="match status" value="1"/>
</dbReference>
<feature type="compositionally biased region" description="Polar residues" evidence="3">
    <location>
        <begin position="229"/>
        <end position="240"/>
    </location>
</feature>
<evidence type="ECO:0000256" key="1">
    <source>
        <dbReference type="ARBA" id="ARBA00004613"/>
    </source>
</evidence>
<reference evidence="5" key="1">
    <citation type="submission" date="2019-04" db="EMBL/GenBank/DDBJ databases">
        <authorList>
            <person name="Alioto T."/>
            <person name="Alioto T."/>
        </authorList>
    </citation>
    <scope>NUCLEOTIDE SEQUENCE [LARGE SCALE GENOMIC DNA]</scope>
</reference>
<dbReference type="PANTHER" id="PTHR13723:SF16">
    <property type="entry name" value="THROMBOSPONDIN TYPE-1 DOMAIN-CONTAINING PROTEIN 4"/>
    <property type="match status" value="1"/>
</dbReference>
<keyword evidence="6" id="KW-1185">Reference proteome</keyword>
<dbReference type="GO" id="GO:0006508">
    <property type="term" value="P:proteolysis"/>
    <property type="evidence" value="ECO:0007669"/>
    <property type="project" value="TreeGrafter"/>
</dbReference>
<dbReference type="InterPro" id="IPR050439">
    <property type="entry name" value="ADAMTS_ADAMTS-like"/>
</dbReference>
<keyword evidence="4" id="KW-0732">Signal</keyword>
<dbReference type="GO" id="GO:0031012">
    <property type="term" value="C:extracellular matrix"/>
    <property type="evidence" value="ECO:0007669"/>
    <property type="project" value="TreeGrafter"/>
</dbReference>
<gene>
    <name evidence="5" type="ORF">MONAX_5E032761</name>
</gene>
<evidence type="ECO:0000256" key="2">
    <source>
        <dbReference type="ARBA" id="ARBA00022525"/>
    </source>
</evidence>
<proteinExistence type="predicted"/>
<evidence type="ECO:0000256" key="3">
    <source>
        <dbReference type="SAM" id="MobiDB-lite"/>
    </source>
</evidence>
<dbReference type="EMBL" id="CABDUW010000426">
    <property type="protein sequence ID" value="VTJ68327.1"/>
    <property type="molecule type" value="Genomic_DNA"/>
</dbReference>
<dbReference type="GO" id="GO:0004222">
    <property type="term" value="F:metalloendopeptidase activity"/>
    <property type="evidence" value="ECO:0007669"/>
    <property type="project" value="TreeGrafter"/>
</dbReference>
<comment type="subcellular location">
    <subcellularLocation>
        <location evidence="1">Secreted</location>
    </subcellularLocation>
</comment>
<evidence type="ECO:0000313" key="5">
    <source>
        <dbReference type="EMBL" id="VTJ68327.1"/>
    </source>
</evidence>
<dbReference type="Pfam" id="PF00090">
    <property type="entry name" value="TSP_1"/>
    <property type="match status" value="1"/>
</dbReference>
<dbReference type="PANTHER" id="PTHR13723">
    <property type="entry name" value="ADAMTS A DISINTEGRIN AND METALLOPROTEASE WITH THROMBOSPONDIN MOTIFS PROTEASE"/>
    <property type="match status" value="1"/>
</dbReference>
<dbReference type="GO" id="GO:0005576">
    <property type="term" value="C:extracellular region"/>
    <property type="evidence" value="ECO:0007669"/>
    <property type="project" value="UniProtKB-SubCell"/>
</dbReference>
<dbReference type="InterPro" id="IPR000884">
    <property type="entry name" value="TSP1_rpt"/>
</dbReference>
<name>A0A5E4BF46_MARMO</name>
<dbReference type="Proteomes" id="UP000335636">
    <property type="component" value="Unassembled WGS sequence"/>
</dbReference>
<feature type="region of interest" description="Disordered" evidence="3">
    <location>
        <begin position="135"/>
        <end position="240"/>
    </location>
</feature>
<dbReference type="InterPro" id="IPR036383">
    <property type="entry name" value="TSP1_rpt_sf"/>
</dbReference>
<dbReference type="PROSITE" id="PS50092">
    <property type="entry name" value="TSP1"/>
    <property type="match status" value="1"/>
</dbReference>
<keyword evidence="2" id="KW-0964">Secreted</keyword>
<evidence type="ECO:0000313" key="6">
    <source>
        <dbReference type="Proteomes" id="UP000335636"/>
    </source>
</evidence>
<feature type="compositionally biased region" description="Basic residues" evidence="3">
    <location>
        <begin position="191"/>
        <end position="203"/>
    </location>
</feature>
<feature type="chain" id="PRO_5023110156" evidence="4">
    <location>
        <begin position="26"/>
        <end position="326"/>
    </location>
</feature>
<feature type="signal peptide" evidence="4">
    <location>
        <begin position="1"/>
        <end position="25"/>
    </location>
</feature>
<sequence length="326" mass="35263">MVSHFKGSLGVLGSLLLLGLQLVCPQHSTDHRKVPQRVATAQGVLEDSGGAPGVWGAWGPWSACSRSCSGGVMEQTRPCLPSSYRTRGGPRPGAPARTYTGHVVSAVRTSVPLHRSGEELRAQAVPDAGRQVSAVLPVLRGSRHPQARGRQPTTERRSRNRGPIGPGKYGYGKAPYILPLQTDTTHTTPQRLRRQRPSPRHSRSQGTSAPRHGYSSPAHQLPHHAPLYQSDNGPRSRLQTSEDSIYQLPLTHDQGFPAASSLFQSPETSNNHGMGAHGASQSFSQPLRSTAISCIGAYRQYKLCNTDIYAANSRLLSLCTTRHPEC</sequence>
<dbReference type="SUPFAM" id="SSF82895">
    <property type="entry name" value="TSP-1 type 1 repeat"/>
    <property type="match status" value="1"/>
</dbReference>
<protein>
    <submittedName>
        <fullName evidence="5">Uncharacterized protein</fullName>
    </submittedName>
</protein>
<organism evidence="5 6">
    <name type="scientific">Marmota monax</name>
    <name type="common">Woodchuck</name>
    <dbReference type="NCBI Taxonomy" id="9995"/>
    <lineage>
        <taxon>Eukaryota</taxon>
        <taxon>Metazoa</taxon>
        <taxon>Chordata</taxon>
        <taxon>Craniata</taxon>
        <taxon>Vertebrata</taxon>
        <taxon>Euteleostomi</taxon>
        <taxon>Mammalia</taxon>
        <taxon>Eutheria</taxon>
        <taxon>Euarchontoglires</taxon>
        <taxon>Glires</taxon>
        <taxon>Rodentia</taxon>
        <taxon>Sciuromorpha</taxon>
        <taxon>Sciuridae</taxon>
        <taxon>Xerinae</taxon>
        <taxon>Marmotini</taxon>
        <taxon>Marmota</taxon>
    </lineage>
</organism>
<dbReference type="AlphaFoldDB" id="A0A5E4BF46"/>
<evidence type="ECO:0000256" key="4">
    <source>
        <dbReference type="SAM" id="SignalP"/>
    </source>
</evidence>
<dbReference type="GO" id="GO:0030198">
    <property type="term" value="P:extracellular matrix organization"/>
    <property type="evidence" value="ECO:0007669"/>
    <property type="project" value="TreeGrafter"/>
</dbReference>
<comment type="caution">
    <text evidence="5">The sequence shown here is derived from an EMBL/GenBank/DDBJ whole genome shotgun (WGS) entry which is preliminary data.</text>
</comment>
<accession>A0A5E4BF46</accession>